<dbReference type="InterPro" id="IPR015943">
    <property type="entry name" value="WD40/YVTN_repeat-like_dom_sf"/>
</dbReference>
<dbReference type="SMART" id="SM00054">
    <property type="entry name" value="EFh"/>
    <property type="match status" value="2"/>
</dbReference>
<feature type="compositionally biased region" description="Low complexity" evidence="5">
    <location>
        <begin position="1127"/>
        <end position="1138"/>
    </location>
</feature>
<dbReference type="InterPro" id="IPR051242">
    <property type="entry name" value="WD-EF-hand_domain"/>
</dbReference>
<sequence length="1336" mass="139010">MEAPNEHSGAGPPMAAPASARRAATGSAEVVICLENLVKMKRVFEEADEDGSGELDPQEFYDKLGPFLGPNLSQTQVAQLFMRIDADCGGTIDWEEFTNYFFLQRAATSTADGGTDWRLHAQDFWRREWRGCSHKEAVEKLYCCTSLDQYVTASRSGQLRVWSAPDMAPLQVLNNGSGWITDCALLEGHAAKKLAVAAHDRTITFYDVMRSGYEYSGRLTCPGSLGPPLCLATLRRGGPGGGHAPPGLVWGDTEGCVMLLKCEPPLLPTPRPLVARKDFEALHCGHSDWVTQVQHIPEVGLVSSSLDATLCLLDVDRGKLAATVALHRKGVRCFGYSPAFSLVASGGIERSVLMWQPKGNVSRAVGELPGHSAGVQQLVVADDQSQVITLSDDHIVRVWDLRTHKCVQTLGSQDWLRPEDARPTAVCHDSQRRRLVCASHRPVVWSHQPVEVERLHDCRLVSALYNATFSVVVSGDEGGTICLWNLQNGRREGGFSVHSRTSAASSVAAAAGARGKAVASAATRAHSKLTALAFDAHQRRLLTASDCGEVKLWNFNSGAVLRQFMHREGRREVTMVAFVQQAAAGAAAPAAAASAAGEGTAAPNVADDTNTALTCEAAPAGGMGGAAESDSGCGAWEEAQRPADLSTSCTGAGQQQQQQHVGGTTTSAAAANQTTDEAWLGGLGASHSAVDEPGPASAPDACNSDPAQQLGCKQQQQQQSERQQAKPQQPQQHQQQQQQEHQLSHDQCGAVPPAPSQVARDNALATDASAGESSGSSLVLATGWCRRLCVWEEGDEAQCSDYRRLEGHQADVLSLALLGADIAATGDFEGAVRVWHLPSGTCLACCSYGGAQFERAVRQLCWLPCAAGTAGPALLIAAGEEGGLHFWEVQLPAAVELPGRAATPEPFAGAASDSATAAAASNSAGLATCRLVACVEGAHRPQDCVTALCVDASTQQLWVGDSEGHLAAWDLTGLRSAAGSGVVAGQEEDSDTAAAALPTRGVLWRASDSAIVSLDVMAAPSAAAAAGTQEEKGLLLVGAQDAAISIWTQQGGLVGVFGKHCWELDDRSTWQDGDAQAVPPPLATTAGDSGLTPHEIRARTPCLTSRSQAQTQALPAAAEPCSRAATGNSSSSGGSESNSRAKAELPDAPMQLTPDAAGQLALGDAVAPVAAEHCCSSDAGAAADGCSSSRGIDSSRRGSTVPDCDPGHYAQRSPQTAAVAVAAVPYAQPEHGPAMSAGRDAQAEVEMCLTPRSAGARLAALVAGSAASKAERWAVPVHVQAHSALPLQRLAESGHSCAVAPQANVCTSKSGSSARAPAANAPAAPARPSVQLHQGG</sequence>
<dbReference type="InterPro" id="IPR018247">
    <property type="entry name" value="EF_Hand_1_Ca_BS"/>
</dbReference>
<feature type="compositionally biased region" description="Polar residues" evidence="5">
    <location>
        <begin position="1103"/>
        <end position="1113"/>
    </location>
</feature>
<feature type="compositionally biased region" description="Low complexity" evidence="5">
    <location>
        <begin position="707"/>
        <end position="741"/>
    </location>
</feature>
<dbReference type="SMART" id="SM00320">
    <property type="entry name" value="WD40"/>
    <property type="match status" value="10"/>
</dbReference>
<evidence type="ECO:0000313" key="8">
    <source>
        <dbReference type="Proteomes" id="UP001055712"/>
    </source>
</evidence>
<feature type="region of interest" description="Disordered" evidence="5">
    <location>
        <begin position="1075"/>
        <end position="1094"/>
    </location>
</feature>
<dbReference type="PROSITE" id="PS50222">
    <property type="entry name" value="EF_HAND_2"/>
    <property type="match status" value="2"/>
</dbReference>
<comment type="caution">
    <text evidence="7">The sequence shown here is derived from an EMBL/GenBank/DDBJ whole genome shotgun (WGS) entry which is preliminary data.</text>
</comment>
<feature type="compositionally biased region" description="Low complexity" evidence="5">
    <location>
        <begin position="1179"/>
        <end position="1192"/>
    </location>
</feature>
<feature type="compositionally biased region" description="Low complexity" evidence="5">
    <location>
        <begin position="650"/>
        <end position="669"/>
    </location>
</feature>
<reference evidence="7" key="2">
    <citation type="submission" date="2020-11" db="EMBL/GenBank/DDBJ databases">
        <authorList>
            <person name="Cecchin M."/>
            <person name="Marcolungo L."/>
            <person name="Rossato M."/>
            <person name="Girolomoni L."/>
            <person name="Cosentino E."/>
            <person name="Cuine S."/>
            <person name="Li-Beisson Y."/>
            <person name="Delledonne M."/>
            <person name="Ballottari M."/>
        </authorList>
    </citation>
    <scope>NUCLEOTIDE SEQUENCE</scope>
    <source>
        <strain evidence="7">211/11P</strain>
        <tissue evidence="7">Whole cell</tissue>
    </source>
</reference>
<keyword evidence="2" id="KW-0677">Repeat</keyword>
<dbReference type="EMBL" id="SIDB01000006">
    <property type="protein sequence ID" value="KAI3431281.1"/>
    <property type="molecule type" value="Genomic_DNA"/>
</dbReference>
<dbReference type="CDD" id="cd00051">
    <property type="entry name" value="EFh"/>
    <property type="match status" value="1"/>
</dbReference>
<dbReference type="OrthoDB" id="515012at2759"/>
<feature type="repeat" description="WD" evidence="4">
    <location>
        <begin position="368"/>
        <end position="409"/>
    </location>
</feature>
<evidence type="ECO:0000256" key="2">
    <source>
        <dbReference type="ARBA" id="ARBA00022737"/>
    </source>
</evidence>
<dbReference type="InterPro" id="IPR002048">
    <property type="entry name" value="EF_hand_dom"/>
</dbReference>
<feature type="compositionally biased region" description="Low complexity" evidence="5">
    <location>
        <begin position="1314"/>
        <end position="1328"/>
    </location>
</feature>
<proteinExistence type="predicted"/>
<feature type="repeat" description="WD" evidence="4">
    <location>
        <begin position="522"/>
        <end position="563"/>
    </location>
</feature>
<evidence type="ECO:0000256" key="5">
    <source>
        <dbReference type="SAM" id="MobiDB-lite"/>
    </source>
</evidence>
<feature type="domain" description="EF-hand" evidence="6">
    <location>
        <begin position="35"/>
        <end position="70"/>
    </location>
</feature>
<feature type="region of interest" description="Disordered" evidence="5">
    <location>
        <begin position="1308"/>
        <end position="1336"/>
    </location>
</feature>
<dbReference type="PROSITE" id="PS50294">
    <property type="entry name" value="WD_REPEATS_REGION"/>
    <property type="match status" value="1"/>
</dbReference>
<dbReference type="PANTHER" id="PTHR44324">
    <property type="entry name" value="WD40 REPEAT DOMAIN 95"/>
    <property type="match status" value="1"/>
</dbReference>
<dbReference type="PROSITE" id="PS00678">
    <property type="entry name" value="WD_REPEATS_1"/>
    <property type="match status" value="1"/>
</dbReference>
<dbReference type="PROSITE" id="PS00018">
    <property type="entry name" value="EF_HAND_1"/>
    <property type="match status" value="2"/>
</dbReference>
<dbReference type="Proteomes" id="UP001055712">
    <property type="component" value="Unassembled WGS sequence"/>
</dbReference>
<organism evidence="7 8">
    <name type="scientific">Chlorella vulgaris</name>
    <name type="common">Green alga</name>
    <dbReference type="NCBI Taxonomy" id="3077"/>
    <lineage>
        <taxon>Eukaryota</taxon>
        <taxon>Viridiplantae</taxon>
        <taxon>Chlorophyta</taxon>
        <taxon>core chlorophytes</taxon>
        <taxon>Trebouxiophyceae</taxon>
        <taxon>Chlorellales</taxon>
        <taxon>Chlorellaceae</taxon>
        <taxon>Chlorella clade</taxon>
        <taxon>Chlorella</taxon>
    </lineage>
</organism>
<keyword evidence="1 4" id="KW-0853">WD repeat</keyword>
<dbReference type="Gene3D" id="1.10.238.10">
    <property type="entry name" value="EF-hand"/>
    <property type="match status" value="1"/>
</dbReference>
<gene>
    <name evidence="7" type="ORF">D9Q98_004342</name>
</gene>
<feature type="repeat" description="WD" evidence="4">
    <location>
        <begin position="324"/>
        <end position="356"/>
    </location>
</feature>
<dbReference type="InterPro" id="IPR036322">
    <property type="entry name" value="WD40_repeat_dom_sf"/>
</dbReference>
<dbReference type="Pfam" id="PF13499">
    <property type="entry name" value="EF-hand_7"/>
    <property type="match status" value="1"/>
</dbReference>
<feature type="repeat" description="WD" evidence="4">
    <location>
        <begin position="805"/>
        <end position="845"/>
    </location>
</feature>
<dbReference type="SUPFAM" id="SSF101898">
    <property type="entry name" value="NHL repeat"/>
    <property type="match status" value="1"/>
</dbReference>
<evidence type="ECO:0000256" key="4">
    <source>
        <dbReference type="PROSITE-ProRule" id="PRU00221"/>
    </source>
</evidence>
<dbReference type="InterPro" id="IPR019775">
    <property type="entry name" value="WD40_repeat_CS"/>
</dbReference>
<dbReference type="PROSITE" id="PS50082">
    <property type="entry name" value="WD_REPEATS_2"/>
    <property type="match status" value="4"/>
</dbReference>
<keyword evidence="8" id="KW-1185">Reference proteome</keyword>
<feature type="region of interest" description="Disordered" evidence="5">
    <location>
        <begin position="684"/>
        <end position="775"/>
    </location>
</feature>
<keyword evidence="3" id="KW-0106">Calcium</keyword>
<dbReference type="GO" id="GO:0005509">
    <property type="term" value="F:calcium ion binding"/>
    <property type="evidence" value="ECO:0007669"/>
    <property type="project" value="InterPro"/>
</dbReference>
<evidence type="ECO:0000256" key="1">
    <source>
        <dbReference type="ARBA" id="ARBA00022574"/>
    </source>
</evidence>
<feature type="compositionally biased region" description="Low complexity" evidence="5">
    <location>
        <begin position="8"/>
        <end position="21"/>
    </location>
</feature>
<dbReference type="InterPro" id="IPR001680">
    <property type="entry name" value="WD40_rpt"/>
</dbReference>
<name>A0A9D4YX14_CHLVU</name>
<feature type="region of interest" description="Disordered" evidence="5">
    <location>
        <begin position="644"/>
        <end position="669"/>
    </location>
</feature>
<protein>
    <recommendedName>
        <fullName evidence="6">EF-hand domain-containing protein</fullName>
    </recommendedName>
</protein>
<dbReference type="Pfam" id="PF00400">
    <property type="entry name" value="WD40"/>
    <property type="match status" value="2"/>
</dbReference>
<accession>A0A9D4YX14</accession>
<dbReference type="Gene3D" id="2.130.10.10">
    <property type="entry name" value="YVTN repeat-like/Quinoprotein amine dehydrogenase"/>
    <property type="match status" value="4"/>
</dbReference>
<dbReference type="InterPro" id="IPR011992">
    <property type="entry name" value="EF-hand-dom_pair"/>
</dbReference>
<evidence type="ECO:0000313" key="7">
    <source>
        <dbReference type="EMBL" id="KAI3431281.1"/>
    </source>
</evidence>
<feature type="region of interest" description="Disordered" evidence="5">
    <location>
        <begin position="1179"/>
        <end position="1212"/>
    </location>
</feature>
<dbReference type="SUPFAM" id="SSF50978">
    <property type="entry name" value="WD40 repeat-like"/>
    <property type="match status" value="2"/>
</dbReference>
<reference evidence="7" key="1">
    <citation type="journal article" date="2019" name="Plant J.">
        <title>Chlorella vulgaris genome assembly and annotation reveals the molecular basis for metabolic acclimation to high light conditions.</title>
        <authorList>
            <person name="Cecchin M."/>
            <person name="Marcolungo L."/>
            <person name="Rossato M."/>
            <person name="Girolomoni L."/>
            <person name="Cosentino E."/>
            <person name="Cuine S."/>
            <person name="Li-Beisson Y."/>
            <person name="Delledonne M."/>
            <person name="Ballottari M."/>
        </authorList>
    </citation>
    <scope>NUCLEOTIDE SEQUENCE</scope>
    <source>
        <strain evidence="7">211/11P</strain>
    </source>
</reference>
<evidence type="ECO:0000256" key="3">
    <source>
        <dbReference type="ARBA" id="ARBA00022837"/>
    </source>
</evidence>
<feature type="region of interest" description="Disordered" evidence="5">
    <location>
        <begin position="1"/>
        <end position="21"/>
    </location>
</feature>
<dbReference type="SUPFAM" id="SSF47473">
    <property type="entry name" value="EF-hand"/>
    <property type="match status" value="1"/>
</dbReference>
<evidence type="ECO:0000259" key="6">
    <source>
        <dbReference type="PROSITE" id="PS50222"/>
    </source>
</evidence>
<feature type="domain" description="EF-hand" evidence="6">
    <location>
        <begin position="72"/>
        <end position="107"/>
    </location>
</feature>
<feature type="region of interest" description="Disordered" evidence="5">
    <location>
        <begin position="1103"/>
        <end position="1144"/>
    </location>
</feature>
<dbReference type="PANTHER" id="PTHR44324:SF4">
    <property type="entry name" value="WD40 REPEAT DOMAIN 95"/>
    <property type="match status" value="1"/>
</dbReference>